<dbReference type="RefSeq" id="WP_198767517.1">
    <property type="nucleotide sequence ID" value="NZ_JAEACF010000001.1"/>
</dbReference>
<accession>A0ABV2LJ86</accession>
<dbReference type="Proteomes" id="UP001549097">
    <property type="component" value="Unassembled WGS sequence"/>
</dbReference>
<protein>
    <recommendedName>
        <fullName evidence="3">SMI1/KNR4 family protein</fullName>
    </recommendedName>
</protein>
<sequence>MNNLFNSLEIILHDDLYKRTDKNQVQDSLVRLESNPSNTFKWFYNRYEGPFWEESVAFELLDITEIESHTRSARVEHNFTKQYLVLSEMSANAVLVLDTLTDHVFTVDFEGGDEKLLRGELDPTWLTFYEFLNAYFDI</sequence>
<gene>
    <name evidence="1" type="ORF">ABID52_001735</name>
</gene>
<dbReference type="SUPFAM" id="SSF160631">
    <property type="entry name" value="SMI1/KNR4-like"/>
    <property type="match status" value="1"/>
</dbReference>
<comment type="caution">
    <text evidence="1">The sequence shown here is derived from an EMBL/GenBank/DDBJ whole genome shotgun (WGS) entry which is preliminary data.</text>
</comment>
<name>A0ABV2LJ86_9BACL</name>
<evidence type="ECO:0008006" key="3">
    <source>
        <dbReference type="Google" id="ProtNLM"/>
    </source>
</evidence>
<dbReference type="InterPro" id="IPR037883">
    <property type="entry name" value="Knr4/Smi1-like_sf"/>
</dbReference>
<organism evidence="1 2">
    <name type="scientific">Fictibacillus halophilus</name>
    <dbReference type="NCBI Taxonomy" id="1610490"/>
    <lineage>
        <taxon>Bacteria</taxon>
        <taxon>Bacillati</taxon>
        <taxon>Bacillota</taxon>
        <taxon>Bacilli</taxon>
        <taxon>Bacillales</taxon>
        <taxon>Fictibacillaceae</taxon>
        <taxon>Fictibacillus</taxon>
    </lineage>
</organism>
<evidence type="ECO:0000313" key="2">
    <source>
        <dbReference type="Proteomes" id="UP001549097"/>
    </source>
</evidence>
<evidence type="ECO:0000313" key="1">
    <source>
        <dbReference type="EMBL" id="MET3728154.1"/>
    </source>
</evidence>
<dbReference type="EMBL" id="JBEPMP010000001">
    <property type="protein sequence ID" value="MET3728154.1"/>
    <property type="molecule type" value="Genomic_DNA"/>
</dbReference>
<reference evidence="1 2" key="1">
    <citation type="submission" date="2024-06" db="EMBL/GenBank/DDBJ databases">
        <title>Genomic Encyclopedia of Type Strains, Phase IV (KMG-IV): sequencing the most valuable type-strain genomes for metagenomic binning, comparative biology and taxonomic classification.</title>
        <authorList>
            <person name="Goeker M."/>
        </authorList>
    </citation>
    <scope>NUCLEOTIDE SEQUENCE [LARGE SCALE GENOMIC DNA]</scope>
    <source>
        <strain evidence="1 2">DSM 100124</strain>
    </source>
</reference>
<keyword evidence="2" id="KW-1185">Reference proteome</keyword>
<proteinExistence type="predicted"/>